<evidence type="ECO:0000256" key="1">
    <source>
        <dbReference type="SAM" id="MobiDB-lite"/>
    </source>
</evidence>
<dbReference type="Proteomes" id="UP001314170">
    <property type="component" value="Unassembled WGS sequence"/>
</dbReference>
<organism evidence="2 3">
    <name type="scientific">Dovyalis caffra</name>
    <dbReference type="NCBI Taxonomy" id="77055"/>
    <lineage>
        <taxon>Eukaryota</taxon>
        <taxon>Viridiplantae</taxon>
        <taxon>Streptophyta</taxon>
        <taxon>Embryophyta</taxon>
        <taxon>Tracheophyta</taxon>
        <taxon>Spermatophyta</taxon>
        <taxon>Magnoliopsida</taxon>
        <taxon>eudicotyledons</taxon>
        <taxon>Gunneridae</taxon>
        <taxon>Pentapetalae</taxon>
        <taxon>rosids</taxon>
        <taxon>fabids</taxon>
        <taxon>Malpighiales</taxon>
        <taxon>Salicaceae</taxon>
        <taxon>Flacourtieae</taxon>
        <taxon>Dovyalis</taxon>
    </lineage>
</organism>
<comment type="caution">
    <text evidence="2">The sequence shown here is derived from an EMBL/GenBank/DDBJ whole genome shotgun (WGS) entry which is preliminary data.</text>
</comment>
<protein>
    <submittedName>
        <fullName evidence="2">Uncharacterized protein</fullName>
    </submittedName>
</protein>
<sequence>MDSYVKKQTNKQKNARDKQRRKQKIGHEQIFSPAETKTQPDNWNNTNKVQNHRLQQPERKTDANSTHFKTRLPGELPRYFLNTHRFRKRSKETLTQRDISDGWKLQQLTYKLIRKPQQLAIKIHLCRGSSIERRSLVQMNQHTETVKPPEKTENVTVNRELIVSKEAAI</sequence>
<accession>A0AAV1RES2</accession>
<reference evidence="2 3" key="1">
    <citation type="submission" date="2024-01" db="EMBL/GenBank/DDBJ databases">
        <authorList>
            <person name="Waweru B."/>
        </authorList>
    </citation>
    <scope>NUCLEOTIDE SEQUENCE [LARGE SCALE GENOMIC DNA]</scope>
</reference>
<gene>
    <name evidence="2" type="ORF">DCAF_LOCUS8630</name>
</gene>
<proteinExistence type="predicted"/>
<evidence type="ECO:0000313" key="3">
    <source>
        <dbReference type="Proteomes" id="UP001314170"/>
    </source>
</evidence>
<evidence type="ECO:0000313" key="2">
    <source>
        <dbReference type="EMBL" id="CAK7331750.1"/>
    </source>
</evidence>
<dbReference type="AlphaFoldDB" id="A0AAV1RES2"/>
<dbReference type="EMBL" id="CAWUPB010000913">
    <property type="protein sequence ID" value="CAK7331750.1"/>
    <property type="molecule type" value="Genomic_DNA"/>
</dbReference>
<feature type="region of interest" description="Disordered" evidence="1">
    <location>
        <begin position="1"/>
        <end position="70"/>
    </location>
</feature>
<keyword evidence="3" id="KW-1185">Reference proteome</keyword>
<feature type="compositionally biased region" description="Polar residues" evidence="1">
    <location>
        <begin position="35"/>
        <end position="54"/>
    </location>
</feature>
<name>A0AAV1RES2_9ROSI</name>